<dbReference type="InterPro" id="IPR026591">
    <property type="entry name" value="Sirtuin_cat_small_dom_sf"/>
</dbReference>
<dbReference type="PANTHER" id="PTHR11085:SF10">
    <property type="entry name" value="NAD-DEPENDENT PROTEIN DEACYLASE SIRTUIN-5, MITOCHONDRIAL-RELATED"/>
    <property type="match status" value="1"/>
</dbReference>
<dbReference type="InterPro" id="IPR026590">
    <property type="entry name" value="Ssirtuin_cat_dom"/>
</dbReference>
<protein>
    <submittedName>
        <fullName evidence="5">NAD-dependent protein deacetylase, SIR2 family protein</fullName>
    </submittedName>
</protein>
<accession>A0A2G8Y719</accession>
<feature type="domain" description="Deacetylase sirtuin-type" evidence="4">
    <location>
        <begin position="1"/>
        <end position="104"/>
    </location>
</feature>
<reference evidence="5 6" key="1">
    <citation type="journal article" date="2016" name="Nat. Commun.">
        <title>Local admixture of amplified and diversified secreted pathogenesis determinants shapes mosaic Toxoplasma gondii genomes.</title>
        <authorList>
            <person name="Lorenzi H."/>
            <person name="Khan A."/>
            <person name="Behnke M.S."/>
            <person name="Namasivayam S."/>
            <person name="Swapna L.S."/>
            <person name="Hadjithomas M."/>
            <person name="Karamycheva S."/>
            <person name="Pinney D."/>
            <person name="Brunk B.P."/>
            <person name="Ajioka J.W."/>
            <person name="Ajzenberg D."/>
            <person name="Boothroyd J.C."/>
            <person name="Boyle J.P."/>
            <person name="Darde M.L."/>
            <person name="Diaz-Miranda M.A."/>
            <person name="Dubey J.P."/>
            <person name="Fritz H.M."/>
            <person name="Gennari S.M."/>
            <person name="Gregory B.D."/>
            <person name="Kim K."/>
            <person name="Saeij J.P."/>
            <person name="Su C."/>
            <person name="White M.W."/>
            <person name="Zhu X.Q."/>
            <person name="Howe D.K."/>
            <person name="Rosenthal B.M."/>
            <person name="Grigg M.E."/>
            <person name="Parkinson J."/>
            <person name="Liu L."/>
            <person name="Kissinger J.C."/>
            <person name="Roos D.S."/>
            <person name="Sibley L.D."/>
        </authorList>
    </citation>
    <scope>NUCLEOTIDE SEQUENCE [LARGE SCALE GENOMIC DNA]</scope>
    <source>
        <strain evidence="5 6">COUG</strain>
    </source>
</reference>
<dbReference type="SUPFAM" id="SSF52467">
    <property type="entry name" value="DHS-like NAD/FAD-binding domain"/>
    <property type="match status" value="1"/>
</dbReference>
<dbReference type="Pfam" id="PF02146">
    <property type="entry name" value="SIR2"/>
    <property type="match status" value="1"/>
</dbReference>
<dbReference type="Proteomes" id="UP000236343">
    <property type="component" value="Unassembled WGS sequence"/>
</dbReference>
<dbReference type="GO" id="GO:0017136">
    <property type="term" value="F:histone deacetylase activity, NAD-dependent"/>
    <property type="evidence" value="ECO:0007669"/>
    <property type="project" value="TreeGrafter"/>
</dbReference>
<keyword evidence="1" id="KW-0808">Transferase</keyword>
<dbReference type="InterPro" id="IPR050134">
    <property type="entry name" value="NAD-dep_sirtuin_deacylases"/>
</dbReference>
<evidence type="ECO:0000313" key="6">
    <source>
        <dbReference type="Proteomes" id="UP000236343"/>
    </source>
</evidence>
<dbReference type="InterPro" id="IPR029035">
    <property type="entry name" value="DHS-like_NAD/FAD-binding_dom"/>
</dbReference>
<evidence type="ECO:0000313" key="5">
    <source>
        <dbReference type="EMBL" id="PIM03062.1"/>
    </source>
</evidence>
<evidence type="ECO:0000256" key="1">
    <source>
        <dbReference type="ARBA" id="ARBA00022679"/>
    </source>
</evidence>
<dbReference type="AlphaFoldDB" id="A0A2G8Y719"/>
<dbReference type="Gene3D" id="3.30.1600.10">
    <property type="entry name" value="SIR2/SIRT2 'Small Domain"/>
    <property type="match status" value="1"/>
</dbReference>
<dbReference type="InterPro" id="IPR003000">
    <property type="entry name" value="Sirtuin"/>
</dbReference>
<gene>
    <name evidence="5" type="ORF">TGCOUG_392360</name>
</gene>
<comment type="caution">
    <text evidence="5">The sequence shown here is derived from an EMBL/GenBank/DDBJ whole genome shotgun (WGS) entry which is preliminary data.</text>
</comment>
<dbReference type="GO" id="GO:0070403">
    <property type="term" value="F:NAD+ binding"/>
    <property type="evidence" value="ECO:0007669"/>
    <property type="project" value="InterPro"/>
</dbReference>
<comment type="caution">
    <text evidence="3">Lacks conserved residue(s) required for the propagation of feature annotation.</text>
</comment>
<name>A0A2G8Y719_TOXGO</name>
<dbReference type="EMBL" id="AGQR02000890">
    <property type="protein sequence ID" value="PIM03062.1"/>
    <property type="molecule type" value="Genomic_DNA"/>
</dbReference>
<keyword evidence="2" id="KW-0520">NAD</keyword>
<organism evidence="5 6">
    <name type="scientific">Toxoplasma gondii COUG</name>
    <dbReference type="NCBI Taxonomy" id="1074873"/>
    <lineage>
        <taxon>Eukaryota</taxon>
        <taxon>Sar</taxon>
        <taxon>Alveolata</taxon>
        <taxon>Apicomplexa</taxon>
        <taxon>Conoidasida</taxon>
        <taxon>Coccidia</taxon>
        <taxon>Eucoccidiorida</taxon>
        <taxon>Eimeriorina</taxon>
        <taxon>Sarcocystidae</taxon>
        <taxon>Toxoplasma</taxon>
    </lineage>
</organism>
<evidence type="ECO:0000256" key="3">
    <source>
        <dbReference type="PROSITE-ProRule" id="PRU00236"/>
    </source>
</evidence>
<dbReference type="PANTHER" id="PTHR11085">
    <property type="entry name" value="NAD-DEPENDENT PROTEIN DEACYLASE SIRTUIN-5, MITOCHONDRIAL-RELATED"/>
    <property type="match status" value="1"/>
</dbReference>
<dbReference type="GO" id="GO:0005634">
    <property type="term" value="C:nucleus"/>
    <property type="evidence" value="ECO:0007669"/>
    <property type="project" value="TreeGrafter"/>
</dbReference>
<dbReference type="Gene3D" id="3.40.50.1220">
    <property type="entry name" value="TPP-binding domain"/>
    <property type="match status" value="1"/>
</dbReference>
<evidence type="ECO:0000256" key="2">
    <source>
        <dbReference type="ARBA" id="ARBA00023027"/>
    </source>
</evidence>
<dbReference type="VEuPathDB" id="ToxoDB:TGCOUG_392360"/>
<dbReference type="PROSITE" id="PS50305">
    <property type="entry name" value="SIRTUIN"/>
    <property type="match status" value="1"/>
</dbReference>
<sequence>MRLSKSMLQDENFAKDLPPKCACGGIFKPDVILFGEGIPANAVRDANREVDKCDLLLVVGTSASVSPASDLPYRAMRGGAKVVEVNLETTGLTNRISDKFVQGR</sequence>
<evidence type="ECO:0000259" key="4">
    <source>
        <dbReference type="PROSITE" id="PS50305"/>
    </source>
</evidence>
<proteinExistence type="predicted"/>